<sequence>MARPLANRVPVAVAAYEALALRRRAGTTDPHPPSSFGRPDPAADRGGAPISSNLLLEAERVRHVNLELHMHLKTPAHYAEYGSLLENDYSNPMRDGLVDKNRRLGRALGTLEGEGDALRKEAAATVVPPPHDDGEGRRTITPMLTSTSTSTSTMIMEISEINKR</sequence>
<organism evidence="2 3">
    <name type="scientific">Stephanodiscus triporus</name>
    <dbReference type="NCBI Taxonomy" id="2934178"/>
    <lineage>
        <taxon>Eukaryota</taxon>
        <taxon>Sar</taxon>
        <taxon>Stramenopiles</taxon>
        <taxon>Ochrophyta</taxon>
        <taxon>Bacillariophyta</taxon>
        <taxon>Coscinodiscophyceae</taxon>
        <taxon>Thalassiosirophycidae</taxon>
        <taxon>Stephanodiscales</taxon>
        <taxon>Stephanodiscaceae</taxon>
        <taxon>Stephanodiscus</taxon>
    </lineage>
</organism>
<dbReference type="EMBL" id="JALLAZ020000284">
    <property type="protein sequence ID" value="KAL3798743.1"/>
    <property type="molecule type" value="Genomic_DNA"/>
</dbReference>
<name>A0ABD3QEB4_9STRA</name>
<keyword evidence="3" id="KW-1185">Reference proteome</keyword>
<comment type="caution">
    <text evidence="2">The sequence shown here is derived from an EMBL/GenBank/DDBJ whole genome shotgun (WGS) entry which is preliminary data.</text>
</comment>
<gene>
    <name evidence="2" type="ORF">ACHAW5_008045</name>
</gene>
<feature type="region of interest" description="Disordered" evidence="1">
    <location>
        <begin position="24"/>
        <end position="49"/>
    </location>
</feature>
<evidence type="ECO:0000313" key="3">
    <source>
        <dbReference type="Proteomes" id="UP001530315"/>
    </source>
</evidence>
<dbReference type="Proteomes" id="UP001530315">
    <property type="component" value="Unassembled WGS sequence"/>
</dbReference>
<reference evidence="2 3" key="1">
    <citation type="submission" date="2024-10" db="EMBL/GenBank/DDBJ databases">
        <title>Updated reference genomes for cyclostephanoid diatoms.</title>
        <authorList>
            <person name="Roberts W.R."/>
            <person name="Alverson A.J."/>
        </authorList>
    </citation>
    <scope>NUCLEOTIDE SEQUENCE [LARGE SCALE GENOMIC DNA]</scope>
    <source>
        <strain evidence="2 3">AJA276-08</strain>
    </source>
</reference>
<protein>
    <submittedName>
        <fullName evidence="2">Uncharacterized protein</fullName>
    </submittedName>
</protein>
<evidence type="ECO:0000313" key="2">
    <source>
        <dbReference type="EMBL" id="KAL3798743.1"/>
    </source>
</evidence>
<dbReference type="AlphaFoldDB" id="A0ABD3QEB4"/>
<evidence type="ECO:0000256" key="1">
    <source>
        <dbReference type="SAM" id="MobiDB-lite"/>
    </source>
</evidence>
<proteinExistence type="predicted"/>
<accession>A0ABD3QEB4</accession>